<dbReference type="EC" id="2.1.1.22" evidence="2"/>
<feature type="compositionally biased region" description="Basic and acidic residues" evidence="6">
    <location>
        <begin position="1"/>
        <end position="10"/>
    </location>
</feature>
<reference evidence="7" key="1">
    <citation type="journal article" date="2014" name="Nat. Commun.">
        <title>The emerging biofuel crop Camelina sativa retains a highly undifferentiated hexaploid genome structure.</title>
        <authorList>
            <person name="Kagale S."/>
            <person name="Koh C."/>
            <person name="Nixon J."/>
            <person name="Bollina V."/>
            <person name="Clarke W.E."/>
            <person name="Tuteja R."/>
            <person name="Spillane C."/>
            <person name="Robinson S.J."/>
            <person name="Links M.G."/>
            <person name="Clarke C."/>
            <person name="Higgins E.E."/>
            <person name="Huebert T."/>
            <person name="Sharpe A.G."/>
            <person name="Parkin I.A."/>
        </authorList>
    </citation>
    <scope>NUCLEOTIDE SEQUENCE [LARGE SCALE GENOMIC DNA]</scope>
    <source>
        <strain evidence="7">cv. DH55</strain>
    </source>
</reference>
<dbReference type="Pfam" id="PF07942">
    <property type="entry name" value="CARME"/>
    <property type="match status" value="1"/>
</dbReference>
<dbReference type="GeneID" id="104786379"/>
<dbReference type="PANTHER" id="PTHR12303">
    <property type="entry name" value="CARNOSINE N-METHYLTRANSFERASE"/>
    <property type="match status" value="1"/>
</dbReference>
<gene>
    <name evidence="8" type="primary">LOC104786379</name>
</gene>
<evidence type="ECO:0000256" key="5">
    <source>
        <dbReference type="ARBA" id="ARBA00022691"/>
    </source>
</evidence>
<dbReference type="RefSeq" id="XP_019101363.1">
    <property type="nucleotide sequence ID" value="XM_019245818.1"/>
</dbReference>
<feature type="region of interest" description="Disordered" evidence="6">
    <location>
        <begin position="1"/>
        <end position="20"/>
    </location>
</feature>
<keyword evidence="4" id="KW-0808">Transferase</keyword>
<name>A0ABM1RQS5_CAMSA</name>
<protein>
    <recommendedName>
        <fullName evidence="2">carnosine N-methyltransferase</fullName>
        <ecNumber evidence="2">2.1.1.22</ecNumber>
    </recommendedName>
</protein>
<dbReference type="Proteomes" id="UP000694864">
    <property type="component" value="Chromosome 5"/>
</dbReference>
<evidence type="ECO:0000256" key="3">
    <source>
        <dbReference type="ARBA" id="ARBA00022603"/>
    </source>
</evidence>
<dbReference type="InterPro" id="IPR029063">
    <property type="entry name" value="SAM-dependent_MTases_sf"/>
</dbReference>
<dbReference type="SMART" id="SM01296">
    <property type="entry name" value="N2227"/>
    <property type="match status" value="1"/>
</dbReference>
<evidence type="ECO:0000313" key="7">
    <source>
        <dbReference type="Proteomes" id="UP000694864"/>
    </source>
</evidence>
<keyword evidence="7" id="KW-1185">Reference proteome</keyword>
<keyword evidence="3" id="KW-0489">Methyltransferase</keyword>
<dbReference type="Gene3D" id="3.40.50.150">
    <property type="entry name" value="Vaccinia Virus protein VP39"/>
    <property type="match status" value="1"/>
</dbReference>
<evidence type="ECO:0000256" key="1">
    <source>
        <dbReference type="ARBA" id="ARBA00010086"/>
    </source>
</evidence>
<organism evidence="7 8">
    <name type="scientific">Camelina sativa</name>
    <name type="common">False flax</name>
    <name type="synonym">Myagrum sativum</name>
    <dbReference type="NCBI Taxonomy" id="90675"/>
    <lineage>
        <taxon>Eukaryota</taxon>
        <taxon>Viridiplantae</taxon>
        <taxon>Streptophyta</taxon>
        <taxon>Embryophyta</taxon>
        <taxon>Tracheophyta</taxon>
        <taxon>Spermatophyta</taxon>
        <taxon>Magnoliopsida</taxon>
        <taxon>eudicotyledons</taxon>
        <taxon>Gunneridae</taxon>
        <taxon>Pentapetalae</taxon>
        <taxon>rosids</taxon>
        <taxon>malvids</taxon>
        <taxon>Brassicales</taxon>
        <taxon>Brassicaceae</taxon>
        <taxon>Camelineae</taxon>
        <taxon>Camelina</taxon>
    </lineage>
</organism>
<evidence type="ECO:0000256" key="6">
    <source>
        <dbReference type="SAM" id="MobiDB-lite"/>
    </source>
</evidence>
<dbReference type="PANTHER" id="PTHR12303:SF6">
    <property type="entry name" value="CARNOSINE N-METHYLTRANSFERASE"/>
    <property type="match status" value="1"/>
</dbReference>
<sequence>MNEMTARETAPEMVTTTTKETELIEKSREVYDEEEKGEKILPRQKHVAVLEAKSLPGIISAYLNYPDAAEKDVKKWERSYQKLSPAHKALLPHYPMKFQNLRRCISTNSHFILNMLQAFDPSLDLSKHMGKGKTGVLSIEELQRTEVYDHSLKNHSVDTRINNKTCEFDGSQLNHDHVSFSSHDLLDSSLQTHVPLVDVDKVRWVLRNIVRDWGAEGQTTRDECYKPILEELDSLFPDRQKDSTPPACLVPGAGLGRLALEISCLGMQGRIKSFRSVGNEFSYYMMICSSFILNYTQVPDEWTVYPWIYTNCNSLSENDQLRPISFPNIHPARHVLPNRRETGLFINAGVTEGFSMCCGDFLEVFNESSQAGMWDAVVTCFFIDTTRNMIEYIETISKVVKDGGVWINLGPLCYHFADIPGLENEMSIELSLEDVKRVASHYGFEIEKERTIDTTYCANPRSMQKNRYYSVFWRMRKKKCAI</sequence>
<proteinExistence type="inferred from homology"/>
<evidence type="ECO:0000256" key="4">
    <source>
        <dbReference type="ARBA" id="ARBA00022679"/>
    </source>
</evidence>
<comment type="similarity">
    <text evidence="1">Belongs to the carnosine N-methyltransferase family.</text>
</comment>
<reference evidence="8" key="2">
    <citation type="submission" date="2025-08" db="UniProtKB">
        <authorList>
            <consortium name="RefSeq"/>
        </authorList>
    </citation>
    <scope>IDENTIFICATION</scope>
    <source>
        <tissue evidence="8">Leaf</tissue>
    </source>
</reference>
<dbReference type="InterPro" id="IPR012901">
    <property type="entry name" value="CARME"/>
</dbReference>
<dbReference type="SUPFAM" id="SSF53335">
    <property type="entry name" value="S-adenosyl-L-methionine-dependent methyltransferases"/>
    <property type="match status" value="1"/>
</dbReference>
<keyword evidence="5" id="KW-0949">S-adenosyl-L-methionine</keyword>
<accession>A0ABM1RQS5</accession>
<evidence type="ECO:0000313" key="8">
    <source>
        <dbReference type="RefSeq" id="XP_019101363.1"/>
    </source>
</evidence>
<evidence type="ECO:0000256" key="2">
    <source>
        <dbReference type="ARBA" id="ARBA00012003"/>
    </source>
</evidence>